<protein>
    <submittedName>
        <fullName evidence="2">Uncharacterized protein</fullName>
    </submittedName>
</protein>
<sequence>MGIWWLGAAQPAGKQREAAA</sequence>
<evidence type="ECO:0000313" key="2">
    <source>
        <dbReference type="EMBL" id="JAD62781.1"/>
    </source>
</evidence>
<organism evidence="2">
    <name type="scientific">Arundo donax</name>
    <name type="common">Giant reed</name>
    <name type="synonym">Donax arundinaceus</name>
    <dbReference type="NCBI Taxonomy" id="35708"/>
    <lineage>
        <taxon>Eukaryota</taxon>
        <taxon>Viridiplantae</taxon>
        <taxon>Streptophyta</taxon>
        <taxon>Embryophyta</taxon>
        <taxon>Tracheophyta</taxon>
        <taxon>Spermatophyta</taxon>
        <taxon>Magnoliopsida</taxon>
        <taxon>Liliopsida</taxon>
        <taxon>Poales</taxon>
        <taxon>Poaceae</taxon>
        <taxon>PACMAD clade</taxon>
        <taxon>Arundinoideae</taxon>
        <taxon>Arundineae</taxon>
        <taxon>Arundo</taxon>
    </lineage>
</organism>
<dbReference type="EMBL" id="GBRH01235114">
    <property type="protein sequence ID" value="JAD62781.1"/>
    <property type="molecule type" value="Transcribed_RNA"/>
</dbReference>
<name>A0A0A9BHE3_ARUDO</name>
<accession>A0A0A9BHE3</accession>
<reference evidence="2" key="2">
    <citation type="journal article" date="2015" name="Data Brief">
        <title>Shoot transcriptome of the giant reed, Arundo donax.</title>
        <authorList>
            <person name="Barrero R.A."/>
            <person name="Guerrero F.D."/>
            <person name="Moolhuijzen P."/>
            <person name="Goolsby J.A."/>
            <person name="Tidwell J."/>
            <person name="Bellgard S.E."/>
            <person name="Bellgard M.I."/>
        </authorList>
    </citation>
    <scope>NUCLEOTIDE SEQUENCE</scope>
    <source>
        <tissue evidence="2">Shoot tissue taken approximately 20 cm above the soil surface</tissue>
    </source>
</reference>
<dbReference type="AlphaFoldDB" id="A0A0A9BHE3"/>
<reference evidence="2" key="1">
    <citation type="submission" date="2014-09" db="EMBL/GenBank/DDBJ databases">
        <authorList>
            <person name="Magalhaes I.L.F."/>
            <person name="Oliveira U."/>
            <person name="Santos F.R."/>
            <person name="Vidigal T.H.D.A."/>
            <person name="Brescovit A.D."/>
            <person name="Santos A.J."/>
        </authorList>
    </citation>
    <scope>NUCLEOTIDE SEQUENCE</scope>
    <source>
        <tissue evidence="2">Shoot tissue taken approximately 20 cm above the soil surface</tissue>
    </source>
</reference>
<proteinExistence type="predicted"/>
<evidence type="ECO:0000256" key="1">
    <source>
        <dbReference type="SAM" id="MobiDB-lite"/>
    </source>
</evidence>
<feature type="region of interest" description="Disordered" evidence="1">
    <location>
        <begin position="1"/>
        <end position="20"/>
    </location>
</feature>